<dbReference type="SMART" id="SM00343">
    <property type="entry name" value="ZnF_C2HC"/>
    <property type="match status" value="1"/>
</dbReference>
<dbReference type="InterPro" id="IPR001878">
    <property type="entry name" value="Znf_CCHC"/>
</dbReference>
<name>A0AAV7VR78_PLEWA</name>
<evidence type="ECO:0000256" key="2">
    <source>
        <dbReference type="SAM" id="MobiDB-lite"/>
    </source>
</evidence>
<sequence length="699" mass="80018">MCCFCNGTNLRLEESQPAPPEGTPNRDMCDKHGLSSIMYSTLWNKYTCADPELLWPMHWSFDLRKIKYVEQCMCKRKSRQDMFNCVRMWQKEVCGRVKREQALLEKEQRKNVYVKALEIRKKEINDLKELEEKERKLQVTGQYTVRQPLCPILNKPHDDFLLLDRLPPPYVIPSAPHELAKVSSPEQQKMRDSHSMLPADRASELRSIACKTIRRVVSASELLDNMKGWTEKEQLYFTEAFGSGVIELYRKYSDELEPDDVAADHKQMRDGLFVFSQVADAIRRLVKLCVTAVRLQEEKRAVDVVERTSQTDRVQASIFGTDKTMIVHAKPMREAAPLYVPPKGLGTSDDKTSVDAKGYFIYNWVYTPWNRADVMALKTALPDPRKNPAAFYEEVEGAISSCTMTLVDIDLFFGLILPPDMWRTVRKIDDRAVFGASWKELEQMDGDREPAKKPYQLILDLPAAILVKLKTIIPPKKIDWTVLVSCKQKADESIFDFFTRFEEAFHDFSGQLLSDDTGRHLFVDKYVANLLPGIASRLKASESSWTTSTPVSLLTMAQYYELQELEAKGSEDKKIKELKTKVMLAQAYGPPFRGSDNGGRGSYGSSYTCSNLSVDQCAYCKKFGHWAADCPALRVQQCSRGRGQMRNRSEYSGPRRSTNDHARVDVNVRGQDGFNTFDRRNQYQMSNHVQPDFQDSAYA</sequence>
<dbReference type="PANTHER" id="PTHR33166">
    <property type="entry name" value="GAG_P30 DOMAIN-CONTAINING PROTEIN"/>
    <property type="match status" value="1"/>
</dbReference>
<dbReference type="GO" id="GO:0008270">
    <property type="term" value="F:zinc ion binding"/>
    <property type="evidence" value="ECO:0007669"/>
    <property type="project" value="InterPro"/>
</dbReference>
<proteinExistence type="predicted"/>
<evidence type="ECO:0000313" key="5">
    <source>
        <dbReference type="Proteomes" id="UP001066276"/>
    </source>
</evidence>
<dbReference type="SUPFAM" id="SSF57756">
    <property type="entry name" value="Retrovirus zinc finger-like domains"/>
    <property type="match status" value="1"/>
</dbReference>
<feature type="compositionally biased region" description="Basic and acidic residues" evidence="2">
    <location>
        <begin position="657"/>
        <end position="666"/>
    </location>
</feature>
<dbReference type="GO" id="GO:0003676">
    <property type="term" value="F:nucleic acid binding"/>
    <property type="evidence" value="ECO:0007669"/>
    <property type="project" value="InterPro"/>
</dbReference>
<dbReference type="InterPro" id="IPR050462">
    <property type="entry name" value="Retroviral_Gag-Pol_poly"/>
</dbReference>
<dbReference type="AlphaFoldDB" id="A0AAV7VR78"/>
<gene>
    <name evidence="4" type="ORF">NDU88_006651</name>
</gene>
<keyword evidence="1" id="KW-0175">Coiled coil</keyword>
<dbReference type="Gene3D" id="4.10.60.10">
    <property type="entry name" value="Zinc finger, CCHC-type"/>
    <property type="match status" value="1"/>
</dbReference>
<dbReference type="Proteomes" id="UP001066276">
    <property type="component" value="Chromosome 2_1"/>
</dbReference>
<evidence type="ECO:0000313" key="4">
    <source>
        <dbReference type="EMBL" id="KAJ1202856.1"/>
    </source>
</evidence>
<dbReference type="InterPro" id="IPR036875">
    <property type="entry name" value="Znf_CCHC_sf"/>
</dbReference>
<feature type="domain" description="CCHC-type" evidence="3">
    <location>
        <begin position="616"/>
        <end position="632"/>
    </location>
</feature>
<feature type="coiled-coil region" evidence="1">
    <location>
        <begin position="113"/>
        <end position="140"/>
    </location>
</feature>
<feature type="region of interest" description="Disordered" evidence="2">
    <location>
        <begin position="639"/>
        <end position="699"/>
    </location>
</feature>
<evidence type="ECO:0000259" key="3">
    <source>
        <dbReference type="SMART" id="SM00343"/>
    </source>
</evidence>
<evidence type="ECO:0000256" key="1">
    <source>
        <dbReference type="SAM" id="Coils"/>
    </source>
</evidence>
<dbReference type="EMBL" id="JANPWB010000003">
    <property type="protein sequence ID" value="KAJ1202856.1"/>
    <property type="molecule type" value="Genomic_DNA"/>
</dbReference>
<protein>
    <recommendedName>
        <fullName evidence="3">CCHC-type domain-containing protein</fullName>
    </recommendedName>
</protein>
<organism evidence="4 5">
    <name type="scientific">Pleurodeles waltl</name>
    <name type="common">Iberian ribbed newt</name>
    <dbReference type="NCBI Taxonomy" id="8319"/>
    <lineage>
        <taxon>Eukaryota</taxon>
        <taxon>Metazoa</taxon>
        <taxon>Chordata</taxon>
        <taxon>Craniata</taxon>
        <taxon>Vertebrata</taxon>
        <taxon>Euteleostomi</taxon>
        <taxon>Amphibia</taxon>
        <taxon>Batrachia</taxon>
        <taxon>Caudata</taxon>
        <taxon>Salamandroidea</taxon>
        <taxon>Salamandridae</taxon>
        <taxon>Pleurodelinae</taxon>
        <taxon>Pleurodeles</taxon>
    </lineage>
</organism>
<reference evidence="4" key="1">
    <citation type="journal article" date="2022" name="bioRxiv">
        <title>Sequencing and chromosome-scale assembly of the giantPleurodeles waltlgenome.</title>
        <authorList>
            <person name="Brown T."/>
            <person name="Elewa A."/>
            <person name="Iarovenko S."/>
            <person name="Subramanian E."/>
            <person name="Araus A.J."/>
            <person name="Petzold A."/>
            <person name="Susuki M."/>
            <person name="Suzuki K.-i.T."/>
            <person name="Hayashi T."/>
            <person name="Toyoda A."/>
            <person name="Oliveira C."/>
            <person name="Osipova E."/>
            <person name="Leigh N.D."/>
            <person name="Simon A."/>
            <person name="Yun M.H."/>
        </authorList>
    </citation>
    <scope>NUCLEOTIDE SEQUENCE</scope>
    <source>
        <strain evidence="4">20211129_DDA</strain>
        <tissue evidence="4">Liver</tissue>
    </source>
</reference>
<keyword evidence="5" id="KW-1185">Reference proteome</keyword>
<comment type="caution">
    <text evidence="4">The sequence shown here is derived from an EMBL/GenBank/DDBJ whole genome shotgun (WGS) entry which is preliminary data.</text>
</comment>
<accession>A0AAV7VR78</accession>